<keyword evidence="1" id="KW-0812">Transmembrane</keyword>
<evidence type="ECO:0000256" key="1">
    <source>
        <dbReference type="SAM" id="Phobius"/>
    </source>
</evidence>
<evidence type="ECO:0000313" key="3">
    <source>
        <dbReference type="Proteomes" id="UP000319908"/>
    </source>
</evidence>
<proteinExistence type="predicted"/>
<sequence>MVSVNIGAPTAVLVYYNVCLPETGLARKRPRRWNTMRDRNVTMLSARGLPTNTNARKRVTHTLATAATNNARRTMECSGRRETLLASRNSTAADRGFPPFVDESFTMRVALVATLLLLLFVGCNRRRGSSSYSVEDARSRGILVTEYAVADGAKLGHYTPLEVWIEDDRKLVVRLKGPHVDREPRVNIQGLTDLDYRAIWSERDGPPYEVWLAPDPIPDTLVLQREEESIIIHSRKE</sequence>
<dbReference type="EMBL" id="SJPU01000002">
    <property type="protein sequence ID" value="TWU17089.1"/>
    <property type="molecule type" value="Genomic_DNA"/>
</dbReference>
<feature type="transmembrane region" description="Helical" evidence="1">
    <location>
        <begin position="105"/>
        <end position="123"/>
    </location>
</feature>
<gene>
    <name evidence="2" type="ORF">Poly21_42990</name>
</gene>
<keyword evidence="1" id="KW-0472">Membrane</keyword>
<evidence type="ECO:0000313" key="2">
    <source>
        <dbReference type="EMBL" id="TWU17089.1"/>
    </source>
</evidence>
<protein>
    <submittedName>
        <fullName evidence="2">Uncharacterized protein</fullName>
    </submittedName>
</protein>
<reference evidence="2 3" key="1">
    <citation type="journal article" date="2020" name="Antonie Van Leeuwenhoek">
        <title>Rhodopirellula heiligendammensis sp. nov., Rhodopirellula pilleata sp. nov., and Rhodopirellula solitaria sp. nov. isolated from natural or artificial marine surfaces in Northern Germany and California, USA, and emended description of the genus Rhodopirellula.</title>
        <authorList>
            <person name="Kallscheuer N."/>
            <person name="Wiegand S."/>
            <person name="Jogler M."/>
            <person name="Boedeker C."/>
            <person name="Peeters S.H."/>
            <person name="Rast P."/>
            <person name="Heuer A."/>
            <person name="Jetten M.S.M."/>
            <person name="Rohde M."/>
            <person name="Jogler C."/>
        </authorList>
    </citation>
    <scope>NUCLEOTIDE SEQUENCE [LARGE SCALE GENOMIC DNA]</scope>
    <source>
        <strain evidence="2 3">Poly21</strain>
    </source>
</reference>
<dbReference type="Proteomes" id="UP000319908">
    <property type="component" value="Unassembled WGS sequence"/>
</dbReference>
<name>A0A5C6C2L3_9BACT</name>
<keyword evidence="1" id="KW-1133">Transmembrane helix</keyword>
<dbReference type="AlphaFoldDB" id="A0A5C6C2L3"/>
<accession>A0A5C6C2L3</accession>
<organism evidence="2 3">
    <name type="scientific">Allorhodopirellula heiligendammensis</name>
    <dbReference type="NCBI Taxonomy" id="2714739"/>
    <lineage>
        <taxon>Bacteria</taxon>
        <taxon>Pseudomonadati</taxon>
        <taxon>Planctomycetota</taxon>
        <taxon>Planctomycetia</taxon>
        <taxon>Pirellulales</taxon>
        <taxon>Pirellulaceae</taxon>
        <taxon>Allorhodopirellula</taxon>
    </lineage>
</organism>
<keyword evidence="3" id="KW-1185">Reference proteome</keyword>
<comment type="caution">
    <text evidence="2">The sequence shown here is derived from an EMBL/GenBank/DDBJ whole genome shotgun (WGS) entry which is preliminary data.</text>
</comment>